<feature type="region of interest" description="Disordered" evidence="1">
    <location>
        <begin position="97"/>
        <end position="116"/>
    </location>
</feature>
<dbReference type="RefSeq" id="WP_127933429.1">
    <property type="nucleotide sequence ID" value="NZ_SAUN01000001.1"/>
</dbReference>
<name>A0A438M5Q9_9ACTN</name>
<comment type="caution">
    <text evidence="2">The sequence shown here is derived from an EMBL/GenBank/DDBJ whole genome shotgun (WGS) entry which is preliminary data.</text>
</comment>
<evidence type="ECO:0000313" key="3">
    <source>
        <dbReference type="Proteomes" id="UP000284824"/>
    </source>
</evidence>
<dbReference type="EMBL" id="SAUN01000001">
    <property type="protein sequence ID" value="RVX41145.1"/>
    <property type="molecule type" value="Genomic_DNA"/>
</dbReference>
<keyword evidence="3" id="KW-1185">Reference proteome</keyword>
<evidence type="ECO:0000256" key="1">
    <source>
        <dbReference type="SAM" id="MobiDB-lite"/>
    </source>
</evidence>
<dbReference type="Proteomes" id="UP000284824">
    <property type="component" value="Unassembled WGS sequence"/>
</dbReference>
<dbReference type="AlphaFoldDB" id="A0A438M5Q9"/>
<accession>A0A438M5Q9</accession>
<gene>
    <name evidence="2" type="ORF">EDD27_3615</name>
</gene>
<reference evidence="2 3" key="1">
    <citation type="submission" date="2019-01" db="EMBL/GenBank/DDBJ databases">
        <title>Sequencing the genomes of 1000 actinobacteria strains.</title>
        <authorList>
            <person name="Klenk H.-P."/>
        </authorList>
    </citation>
    <scope>NUCLEOTIDE SEQUENCE [LARGE SCALE GENOMIC DNA]</scope>
    <source>
        <strain evidence="2 3">DSM 43925</strain>
    </source>
</reference>
<proteinExistence type="predicted"/>
<sequence>MSCDILDRIDDVITWHGSRDAMVWTAEPPKPPTLALNIDGEAAQAAFARLGEHMQVVVEAFRSAAEQMTRGATVIYEAFDELMRMPGMQDLAEAQRLQRRAMKSQYHQRRRKRARR</sequence>
<organism evidence="2 3">
    <name type="scientific">Nonomuraea polychroma</name>
    <dbReference type="NCBI Taxonomy" id="46176"/>
    <lineage>
        <taxon>Bacteria</taxon>
        <taxon>Bacillati</taxon>
        <taxon>Actinomycetota</taxon>
        <taxon>Actinomycetes</taxon>
        <taxon>Streptosporangiales</taxon>
        <taxon>Streptosporangiaceae</taxon>
        <taxon>Nonomuraea</taxon>
    </lineage>
</organism>
<protein>
    <submittedName>
        <fullName evidence="2">Uncharacterized protein</fullName>
    </submittedName>
</protein>
<evidence type="ECO:0000313" key="2">
    <source>
        <dbReference type="EMBL" id="RVX41145.1"/>
    </source>
</evidence>